<dbReference type="InterPro" id="IPR013783">
    <property type="entry name" value="Ig-like_fold"/>
</dbReference>
<protein>
    <submittedName>
        <fullName evidence="1">Uncharacterized protein</fullName>
    </submittedName>
</protein>
<accession>A2EB53</accession>
<dbReference type="VEuPathDB" id="TrichDB:TVAG_274620"/>
<dbReference type="Gene3D" id="2.60.40.10">
    <property type="entry name" value="Immunoglobulins"/>
    <property type="match status" value="1"/>
</dbReference>
<evidence type="ECO:0000313" key="2">
    <source>
        <dbReference type="Proteomes" id="UP000001542"/>
    </source>
</evidence>
<name>A2EB53_TRIV3</name>
<organism evidence="1 2">
    <name type="scientific">Trichomonas vaginalis (strain ATCC PRA-98 / G3)</name>
    <dbReference type="NCBI Taxonomy" id="412133"/>
    <lineage>
        <taxon>Eukaryota</taxon>
        <taxon>Metamonada</taxon>
        <taxon>Parabasalia</taxon>
        <taxon>Trichomonadida</taxon>
        <taxon>Trichomonadidae</taxon>
        <taxon>Trichomonas</taxon>
    </lineage>
</organism>
<dbReference type="AlphaFoldDB" id="A2EB53"/>
<gene>
    <name evidence="1" type="ORF">TVAG_274620</name>
</gene>
<dbReference type="VEuPathDB" id="TrichDB:TVAGG3_0354370"/>
<dbReference type="Proteomes" id="UP000001542">
    <property type="component" value="Unassembled WGS sequence"/>
</dbReference>
<keyword evidence="2" id="KW-1185">Reference proteome</keyword>
<dbReference type="Pfam" id="PF17963">
    <property type="entry name" value="Big_9"/>
    <property type="match status" value="1"/>
</dbReference>
<sequence>MNLLLVYEFSTIPDVQPTVELVKNKESYLYNQTIILTATIQDTDIGDELTLTISNDHFGTHTETITSDGENKTFNFTFVADEAKNHVFTATVKDQVGKQATATISAMVYPLRTQPPKIDPIPESRTYTTQTLPNTVITTDLPTTVYNGTNFYLSKSYVQYVTLQGETYVVVEVETNVLYARVGDATPKPQEKKSKLPW</sequence>
<evidence type="ECO:0000313" key="1">
    <source>
        <dbReference type="EMBL" id="EAY10099.1"/>
    </source>
</evidence>
<reference evidence="1" key="1">
    <citation type="submission" date="2006-10" db="EMBL/GenBank/DDBJ databases">
        <authorList>
            <person name="Amadeo P."/>
            <person name="Zhao Q."/>
            <person name="Wortman J."/>
            <person name="Fraser-Liggett C."/>
            <person name="Carlton J."/>
        </authorList>
    </citation>
    <scope>NUCLEOTIDE SEQUENCE</scope>
    <source>
        <strain evidence="1">G3</strain>
    </source>
</reference>
<proteinExistence type="predicted"/>
<dbReference type="EMBL" id="DS113344">
    <property type="protein sequence ID" value="EAY10099.1"/>
    <property type="molecule type" value="Genomic_DNA"/>
</dbReference>
<dbReference type="KEGG" id="tva:4768030"/>
<reference evidence="1" key="2">
    <citation type="journal article" date="2007" name="Science">
        <title>Draft genome sequence of the sexually transmitted pathogen Trichomonas vaginalis.</title>
        <authorList>
            <person name="Carlton J.M."/>
            <person name="Hirt R.P."/>
            <person name="Silva J.C."/>
            <person name="Delcher A.L."/>
            <person name="Schatz M."/>
            <person name="Zhao Q."/>
            <person name="Wortman J.R."/>
            <person name="Bidwell S.L."/>
            <person name="Alsmark U.C.M."/>
            <person name="Besteiro S."/>
            <person name="Sicheritz-Ponten T."/>
            <person name="Noel C.J."/>
            <person name="Dacks J.B."/>
            <person name="Foster P.G."/>
            <person name="Simillion C."/>
            <person name="Van de Peer Y."/>
            <person name="Miranda-Saavedra D."/>
            <person name="Barton G.J."/>
            <person name="Westrop G.D."/>
            <person name="Mueller S."/>
            <person name="Dessi D."/>
            <person name="Fiori P.L."/>
            <person name="Ren Q."/>
            <person name="Paulsen I."/>
            <person name="Zhang H."/>
            <person name="Bastida-Corcuera F.D."/>
            <person name="Simoes-Barbosa A."/>
            <person name="Brown M.T."/>
            <person name="Hayes R.D."/>
            <person name="Mukherjee M."/>
            <person name="Okumura C.Y."/>
            <person name="Schneider R."/>
            <person name="Smith A.J."/>
            <person name="Vanacova S."/>
            <person name="Villalvazo M."/>
            <person name="Haas B.J."/>
            <person name="Pertea M."/>
            <person name="Feldblyum T.V."/>
            <person name="Utterback T.R."/>
            <person name="Shu C.L."/>
            <person name="Osoegawa K."/>
            <person name="de Jong P.J."/>
            <person name="Hrdy I."/>
            <person name="Horvathova L."/>
            <person name="Zubacova Z."/>
            <person name="Dolezal P."/>
            <person name="Malik S.B."/>
            <person name="Logsdon J.M. Jr."/>
            <person name="Henze K."/>
            <person name="Gupta A."/>
            <person name="Wang C.C."/>
            <person name="Dunne R.L."/>
            <person name="Upcroft J.A."/>
            <person name="Upcroft P."/>
            <person name="White O."/>
            <person name="Salzberg S.L."/>
            <person name="Tang P."/>
            <person name="Chiu C.-H."/>
            <person name="Lee Y.-S."/>
            <person name="Embley T.M."/>
            <person name="Coombs G.H."/>
            <person name="Mottram J.C."/>
            <person name="Tachezy J."/>
            <person name="Fraser-Liggett C.M."/>
            <person name="Johnson P.J."/>
        </authorList>
    </citation>
    <scope>NUCLEOTIDE SEQUENCE [LARGE SCALE GENOMIC DNA]</scope>
    <source>
        <strain evidence="1">G3</strain>
    </source>
</reference>
<dbReference type="RefSeq" id="XP_001322322.1">
    <property type="nucleotide sequence ID" value="XM_001322287.1"/>
</dbReference>
<dbReference type="InParanoid" id="A2EB53"/>